<dbReference type="InterPro" id="IPR051504">
    <property type="entry name" value="Plant_metabolite_acyltrans"/>
</dbReference>
<accession>A0A251Q5I9</accession>
<protein>
    <submittedName>
        <fullName evidence="3">Uncharacterized protein</fullName>
    </submittedName>
</protein>
<dbReference type="GO" id="GO:0016747">
    <property type="term" value="F:acyltransferase activity, transferring groups other than amino-acyl groups"/>
    <property type="evidence" value="ECO:0007669"/>
    <property type="project" value="UniProtKB-ARBA"/>
</dbReference>
<reference evidence="3 4" key="1">
    <citation type="journal article" date="2013" name="Nat. Genet.">
        <title>The high-quality draft genome of peach (Prunus persica) identifies unique patterns of genetic diversity, domestication and genome evolution.</title>
        <authorList>
            <consortium name="International Peach Genome Initiative"/>
            <person name="Verde I."/>
            <person name="Abbott A.G."/>
            <person name="Scalabrin S."/>
            <person name="Jung S."/>
            <person name="Shu S."/>
            <person name="Marroni F."/>
            <person name="Zhebentyayeva T."/>
            <person name="Dettori M.T."/>
            <person name="Grimwood J."/>
            <person name="Cattonaro F."/>
            <person name="Zuccolo A."/>
            <person name="Rossini L."/>
            <person name="Jenkins J."/>
            <person name="Vendramin E."/>
            <person name="Meisel L.A."/>
            <person name="Decroocq V."/>
            <person name="Sosinski B."/>
            <person name="Prochnik S."/>
            <person name="Mitros T."/>
            <person name="Policriti A."/>
            <person name="Cipriani G."/>
            <person name="Dondini L."/>
            <person name="Ficklin S."/>
            <person name="Goodstein D.M."/>
            <person name="Xuan P."/>
            <person name="Del Fabbro C."/>
            <person name="Aramini V."/>
            <person name="Copetti D."/>
            <person name="Gonzalez S."/>
            <person name="Horner D.S."/>
            <person name="Falchi R."/>
            <person name="Lucas S."/>
            <person name="Mica E."/>
            <person name="Maldonado J."/>
            <person name="Lazzari B."/>
            <person name="Bielenberg D."/>
            <person name="Pirona R."/>
            <person name="Miculan M."/>
            <person name="Barakat A."/>
            <person name="Testolin R."/>
            <person name="Stella A."/>
            <person name="Tartarini S."/>
            <person name="Tonutti P."/>
            <person name="Arus P."/>
            <person name="Orellana A."/>
            <person name="Wells C."/>
            <person name="Main D."/>
            <person name="Vizzotto G."/>
            <person name="Silva H."/>
            <person name="Salamini F."/>
            <person name="Schmutz J."/>
            <person name="Morgante M."/>
            <person name="Rokhsar D.S."/>
        </authorList>
    </citation>
    <scope>NUCLEOTIDE SEQUENCE [LARGE SCALE GENOMIC DNA]</scope>
    <source>
        <strain evidence="4">cv. Nemared</strain>
    </source>
</reference>
<dbReference type="Gramene" id="ONI19022">
    <property type="protein sequence ID" value="ONI19022"/>
    <property type="gene ID" value="PRUPE_3G254300"/>
</dbReference>
<dbReference type="Pfam" id="PF02458">
    <property type="entry name" value="Transferase"/>
    <property type="match status" value="1"/>
</dbReference>
<dbReference type="Gene3D" id="3.30.559.10">
    <property type="entry name" value="Chloramphenicol acetyltransferase-like domain"/>
    <property type="match status" value="2"/>
</dbReference>
<proteinExistence type="predicted"/>
<organism evidence="3 4">
    <name type="scientific">Prunus persica</name>
    <name type="common">Peach</name>
    <name type="synonym">Amygdalus persica</name>
    <dbReference type="NCBI Taxonomy" id="3760"/>
    <lineage>
        <taxon>Eukaryota</taxon>
        <taxon>Viridiplantae</taxon>
        <taxon>Streptophyta</taxon>
        <taxon>Embryophyta</taxon>
        <taxon>Tracheophyta</taxon>
        <taxon>Spermatophyta</taxon>
        <taxon>Magnoliopsida</taxon>
        <taxon>eudicotyledons</taxon>
        <taxon>Gunneridae</taxon>
        <taxon>Pentapetalae</taxon>
        <taxon>rosids</taxon>
        <taxon>fabids</taxon>
        <taxon>Rosales</taxon>
        <taxon>Rosaceae</taxon>
        <taxon>Amygdaloideae</taxon>
        <taxon>Amygdaleae</taxon>
        <taxon>Prunus</taxon>
    </lineage>
</organism>
<sequence length="485" mass="54090">MAELSSTSVKLVEVCRVAPQPQPDVAEFSLPQTFFDLLWLRFPHFHRLFFYEILASSASADTKPFFDSLLFQKLKASLSVTLQHFLPLAGNITWPQDSHKPVLSYVQGDAVSLTTAHSDADFHRLSSNDFNIEAKEYHPLVPQLAISREKAAVMAFQITLFPNSSGFSIGISMHHAALDGKTLFMFLKSWAHLCKHEPDTLLPDQLKPFYDRSVFIQDPAGLELEAIYLNQFLNMDQRPNNRSLMVATRYKTLALPDSIRGTFEFTSTKIDALRQSVMIKKHQQYHQSVRNLSTFCLTCAYTWVCLVKAEQEEEEEEEEIKDDQILMVLSVDCRSRLDPPIPATYFGNCITGHGAFAGRKGLLGEDGFFVAVNAISEAIKGLNNGVLNGAGNLVSSLYLSESDLQAPTDHSRVFTTAGSHQFKMYDTDFGWGRPKSTEVVPIGRRGAITFSDGKNGGGAVDIGLVLKKHHMEVFASLFPKGLENL</sequence>
<dbReference type="InterPro" id="IPR023213">
    <property type="entry name" value="CAT-like_dom_sf"/>
</dbReference>
<evidence type="ECO:0000256" key="2">
    <source>
        <dbReference type="ARBA" id="ARBA00023315"/>
    </source>
</evidence>
<dbReference type="EMBL" id="CM007653">
    <property type="protein sequence ID" value="ONI19022.1"/>
    <property type="molecule type" value="Genomic_DNA"/>
</dbReference>
<dbReference type="Proteomes" id="UP000006882">
    <property type="component" value="Chromosome G3"/>
</dbReference>
<evidence type="ECO:0000256" key="1">
    <source>
        <dbReference type="ARBA" id="ARBA00022679"/>
    </source>
</evidence>
<evidence type="ECO:0000313" key="3">
    <source>
        <dbReference type="EMBL" id="ONI19022.1"/>
    </source>
</evidence>
<dbReference type="OrthoDB" id="1160414at2759"/>
<evidence type="ECO:0000313" key="4">
    <source>
        <dbReference type="Proteomes" id="UP000006882"/>
    </source>
</evidence>
<dbReference type="STRING" id="3760.A0A251Q5I9"/>
<name>A0A251Q5I9_PRUPE</name>
<keyword evidence="2" id="KW-0012">Acyltransferase</keyword>
<dbReference type="AlphaFoldDB" id="A0A251Q5I9"/>
<dbReference type="PANTHER" id="PTHR31625">
    <property type="match status" value="1"/>
</dbReference>
<dbReference type="SMR" id="A0A251Q5I9"/>
<dbReference type="eggNOG" id="ENOG502QPXT">
    <property type="taxonomic scope" value="Eukaryota"/>
</dbReference>
<keyword evidence="4" id="KW-1185">Reference proteome</keyword>
<gene>
    <name evidence="3" type="ORF">PRUPE_3G254300</name>
</gene>
<keyword evidence="1" id="KW-0808">Transferase</keyword>